<dbReference type="EMBL" id="FXTH01000001">
    <property type="protein sequence ID" value="SMO37480.1"/>
    <property type="molecule type" value="Genomic_DNA"/>
</dbReference>
<accession>A0A521AS66</accession>
<dbReference type="Pfam" id="PF02517">
    <property type="entry name" value="Rce1-like"/>
    <property type="match status" value="1"/>
</dbReference>
<evidence type="ECO:0000259" key="2">
    <source>
        <dbReference type="Pfam" id="PF02517"/>
    </source>
</evidence>
<reference evidence="3 4" key="1">
    <citation type="submission" date="2017-05" db="EMBL/GenBank/DDBJ databases">
        <authorList>
            <person name="Varghese N."/>
            <person name="Submissions S."/>
        </authorList>
    </citation>
    <scope>NUCLEOTIDE SEQUENCE [LARGE SCALE GENOMIC DNA]</scope>
    <source>
        <strain evidence="3 4">DSM 21194</strain>
    </source>
</reference>
<dbReference type="OrthoDB" id="9805801at2"/>
<keyword evidence="1" id="KW-1133">Transmembrane helix</keyword>
<feature type="domain" description="CAAX prenyl protease 2/Lysostaphin resistance protein A-like" evidence="2">
    <location>
        <begin position="103"/>
        <end position="194"/>
    </location>
</feature>
<keyword evidence="3" id="KW-0378">Hydrolase</keyword>
<feature type="transmembrane region" description="Helical" evidence="1">
    <location>
        <begin position="135"/>
        <end position="153"/>
    </location>
</feature>
<organism evidence="3 4">
    <name type="scientific">Fodinibius sediminis</name>
    <dbReference type="NCBI Taxonomy" id="1214077"/>
    <lineage>
        <taxon>Bacteria</taxon>
        <taxon>Pseudomonadati</taxon>
        <taxon>Balneolota</taxon>
        <taxon>Balneolia</taxon>
        <taxon>Balneolales</taxon>
        <taxon>Balneolaceae</taxon>
        <taxon>Fodinibius</taxon>
    </lineage>
</organism>
<sequence>MSRTHAVLLAEGMLLFLGIPLLYYREIVPLPKIPALLLIAVYCGFQLWRDPNFDARLFAIRNSRNAGSKIFNRLPVVLVALFLLIRLFKPNYLFVFPVEQPVEWMVVMMLYPLFSALPQELIYRTYFFYRYRPLMSGKYAAVITSALLFSFLHIVYDNWWAVGLSFVAGILFGITYLRTQSLFWVSVEHVLYGWLVFTLGFGPFFYEPL</sequence>
<feature type="transmembrane region" description="Helical" evidence="1">
    <location>
        <begin position="159"/>
        <end position="177"/>
    </location>
</feature>
<evidence type="ECO:0000313" key="3">
    <source>
        <dbReference type="EMBL" id="SMO37480.1"/>
    </source>
</evidence>
<dbReference type="RefSeq" id="WP_142712776.1">
    <property type="nucleotide sequence ID" value="NZ_FXTH01000001.1"/>
</dbReference>
<dbReference type="GO" id="GO:0004175">
    <property type="term" value="F:endopeptidase activity"/>
    <property type="evidence" value="ECO:0007669"/>
    <property type="project" value="UniProtKB-ARBA"/>
</dbReference>
<evidence type="ECO:0000256" key="1">
    <source>
        <dbReference type="SAM" id="Phobius"/>
    </source>
</evidence>
<dbReference type="GO" id="GO:0006508">
    <property type="term" value="P:proteolysis"/>
    <property type="evidence" value="ECO:0007669"/>
    <property type="project" value="UniProtKB-KW"/>
</dbReference>
<feature type="transmembrane region" description="Helical" evidence="1">
    <location>
        <begin position="30"/>
        <end position="49"/>
    </location>
</feature>
<keyword evidence="1" id="KW-0472">Membrane</keyword>
<dbReference type="AlphaFoldDB" id="A0A521AS66"/>
<protein>
    <submittedName>
        <fullName evidence="3">CAAX protease self-immunity</fullName>
    </submittedName>
</protein>
<gene>
    <name evidence="3" type="ORF">SAMN06265218_101321</name>
</gene>
<keyword evidence="1" id="KW-0812">Transmembrane</keyword>
<dbReference type="GO" id="GO:0080120">
    <property type="term" value="P:CAAX-box protein maturation"/>
    <property type="evidence" value="ECO:0007669"/>
    <property type="project" value="UniProtKB-ARBA"/>
</dbReference>
<name>A0A521AS66_9BACT</name>
<keyword evidence="4" id="KW-1185">Reference proteome</keyword>
<keyword evidence="3" id="KW-0645">Protease</keyword>
<dbReference type="Proteomes" id="UP000317593">
    <property type="component" value="Unassembled WGS sequence"/>
</dbReference>
<feature type="transmembrane region" description="Helical" evidence="1">
    <location>
        <begin position="7"/>
        <end position="24"/>
    </location>
</feature>
<feature type="transmembrane region" description="Helical" evidence="1">
    <location>
        <begin position="189"/>
        <end position="206"/>
    </location>
</feature>
<feature type="transmembrane region" description="Helical" evidence="1">
    <location>
        <begin position="104"/>
        <end position="123"/>
    </location>
</feature>
<evidence type="ECO:0000313" key="4">
    <source>
        <dbReference type="Proteomes" id="UP000317593"/>
    </source>
</evidence>
<feature type="transmembrane region" description="Helical" evidence="1">
    <location>
        <begin position="70"/>
        <end position="88"/>
    </location>
</feature>
<dbReference type="InterPro" id="IPR003675">
    <property type="entry name" value="Rce1/LyrA-like_dom"/>
</dbReference>
<proteinExistence type="predicted"/>